<proteinExistence type="predicted"/>
<dbReference type="AlphaFoldDB" id="A0A496PJQ6"/>
<feature type="domain" description="Glycosyl transferase family 1" evidence="4">
    <location>
        <begin position="239"/>
        <end position="394"/>
    </location>
</feature>
<dbReference type="Pfam" id="PF00534">
    <property type="entry name" value="Glycos_transf_1"/>
    <property type="match status" value="1"/>
</dbReference>
<keyword evidence="2" id="KW-0328">Glycosyltransferase</keyword>
<dbReference type="GO" id="GO:1901137">
    <property type="term" value="P:carbohydrate derivative biosynthetic process"/>
    <property type="evidence" value="ECO:0007669"/>
    <property type="project" value="UniProtKB-ARBA"/>
</dbReference>
<accession>A0A496PJQ6</accession>
<dbReference type="Gene3D" id="3.40.50.2000">
    <property type="entry name" value="Glycogen Phosphorylase B"/>
    <property type="match status" value="2"/>
</dbReference>
<dbReference type="Proteomes" id="UP000273119">
    <property type="component" value="Unassembled WGS sequence"/>
</dbReference>
<evidence type="ECO:0000313" key="6">
    <source>
        <dbReference type="EMBL" id="RKW70732.1"/>
    </source>
</evidence>
<gene>
    <name evidence="6" type="ORF">DWQ67_06410</name>
</gene>
<evidence type="ECO:0000256" key="2">
    <source>
        <dbReference type="ARBA" id="ARBA00022676"/>
    </source>
</evidence>
<reference evidence="6 7" key="1">
    <citation type="submission" date="2018-07" db="EMBL/GenBank/DDBJ databases">
        <title>Arthrobacter sp. nov., isolated from raw cow's milk with high bacterial count.</title>
        <authorList>
            <person name="Hahne J."/>
            <person name="Isele D."/>
            <person name="Lipski A."/>
        </authorList>
    </citation>
    <scope>NUCLEOTIDE SEQUENCE [LARGE SCALE GENOMIC DNA]</scope>
    <source>
        <strain evidence="6 7">JZ R-183</strain>
    </source>
</reference>
<protein>
    <recommendedName>
        <fullName evidence="1">D-inositol 3-phosphate glycosyltransferase</fullName>
    </recommendedName>
</protein>
<comment type="caution">
    <text evidence="6">The sequence shown here is derived from an EMBL/GenBank/DDBJ whole genome shotgun (WGS) entry which is preliminary data.</text>
</comment>
<dbReference type="SUPFAM" id="SSF53756">
    <property type="entry name" value="UDP-Glycosyltransferase/glycogen phosphorylase"/>
    <property type="match status" value="1"/>
</dbReference>
<dbReference type="InterPro" id="IPR050194">
    <property type="entry name" value="Glycosyltransferase_grp1"/>
</dbReference>
<keyword evidence="7" id="KW-1185">Reference proteome</keyword>
<dbReference type="GO" id="GO:0016757">
    <property type="term" value="F:glycosyltransferase activity"/>
    <property type="evidence" value="ECO:0007669"/>
    <property type="project" value="UniProtKB-KW"/>
</dbReference>
<sequence length="426" mass="46966">MCLPARNSARTRKPRRPLWSVTRTRSFPVVSDQRPLRILIACDTYPPDVNGAAVFCFRLATAMSKRGHEVHIVAARTENGPSLVEHRPEATVHRVHSHRAPTHESYRLCLPVTANRTLAKVIDEIKPDVVHIQCHYMIGQAAEKQATKRGLRLIATNHFIPENLEPFLPFPQWFNNIVSKNSWRDMGKIMGRAAVVTTPTPLAAAEMRNRAGLKHVLALSNGINSANYELQPGEVIEHPEHPVIVFAGRLAVEKNVDVLIRALSRLRGEKAPHLHLVGEGEQRPKLEKLAADLGVSDRVHFLGFVDDATLREQYLMADVFCQPGTAELQSLVTLEALSASKPVVLANALALPHLVDDGVNGYLFTPGDDADLAAKLSAILELPEAERLAMGEAGHVKALHHGEAKTMDAFEDLYRGAPAEKYLSQA</sequence>
<feature type="domain" description="Glycosyltransferase subfamily 4-like N-terminal" evidence="5">
    <location>
        <begin position="49"/>
        <end position="224"/>
    </location>
</feature>
<evidence type="ECO:0000259" key="4">
    <source>
        <dbReference type="Pfam" id="PF00534"/>
    </source>
</evidence>
<dbReference type="EMBL" id="QQXL01000003">
    <property type="protein sequence ID" value="RKW70732.1"/>
    <property type="molecule type" value="Genomic_DNA"/>
</dbReference>
<organism evidence="6 7">
    <name type="scientific">Galactobacter caseinivorans</name>
    <dbReference type="NCBI Taxonomy" id="2676123"/>
    <lineage>
        <taxon>Bacteria</taxon>
        <taxon>Bacillati</taxon>
        <taxon>Actinomycetota</taxon>
        <taxon>Actinomycetes</taxon>
        <taxon>Micrococcales</taxon>
        <taxon>Micrococcaceae</taxon>
        <taxon>Galactobacter</taxon>
    </lineage>
</organism>
<evidence type="ECO:0000256" key="3">
    <source>
        <dbReference type="ARBA" id="ARBA00022679"/>
    </source>
</evidence>
<evidence type="ECO:0000259" key="5">
    <source>
        <dbReference type="Pfam" id="PF13439"/>
    </source>
</evidence>
<dbReference type="PANTHER" id="PTHR45947">
    <property type="entry name" value="SULFOQUINOVOSYL TRANSFERASE SQD2"/>
    <property type="match status" value="1"/>
</dbReference>
<keyword evidence="3 6" id="KW-0808">Transferase</keyword>
<evidence type="ECO:0000256" key="1">
    <source>
        <dbReference type="ARBA" id="ARBA00021292"/>
    </source>
</evidence>
<dbReference type="PANTHER" id="PTHR45947:SF3">
    <property type="entry name" value="SULFOQUINOVOSYL TRANSFERASE SQD2"/>
    <property type="match status" value="1"/>
</dbReference>
<evidence type="ECO:0000313" key="7">
    <source>
        <dbReference type="Proteomes" id="UP000273119"/>
    </source>
</evidence>
<dbReference type="InterPro" id="IPR028098">
    <property type="entry name" value="Glyco_trans_4-like_N"/>
</dbReference>
<name>A0A496PJQ6_9MICC</name>
<dbReference type="Pfam" id="PF13439">
    <property type="entry name" value="Glyco_transf_4"/>
    <property type="match status" value="1"/>
</dbReference>
<dbReference type="InterPro" id="IPR001296">
    <property type="entry name" value="Glyco_trans_1"/>
</dbReference>